<reference evidence="3 6" key="2">
    <citation type="submission" date="2017-02" db="EMBL/GenBank/DDBJ databases">
        <title>Clonality and virulence of isolates of VRE in Hematopoietic Stem Cell Transplanted (HSCT) patients.</title>
        <authorList>
            <person name="Marchi A.P."/>
            <person name="Martins R.C."/>
            <person name="Marie S.K."/>
            <person name="Levin A.S."/>
            <person name="Costa S.F."/>
        </authorList>
    </citation>
    <scope>NUCLEOTIDE SEQUENCE [LARGE SCALE GENOMIC DNA]</scope>
    <source>
        <strain evidence="3 6">LIM1759</strain>
    </source>
</reference>
<dbReference type="Proteomes" id="UP000249070">
    <property type="component" value="Unassembled WGS sequence"/>
</dbReference>
<protein>
    <submittedName>
        <fullName evidence="3">Uncharacterized protein</fullName>
    </submittedName>
</protein>
<evidence type="ECO:0000313" key="8">
    <source>
        <dbReference type="Proteomes" id="UP000469871"/>
    </source>
</evidence>
<organism evidence="3 6">
    <name type="scientific">Enterococcus faecium</name>
    <name type="common">Streptococcus faecium</name>
    <dbReference type="NCBI Taxonomy" id="1352"/>
    <lineage>
        <taxon>Bacteria</taxon>
        <taxon>Bacillati</taxon>
        <taxon>Bacillota</taxon>
        <taxon>Bacilli</taxon>
        <taxon>Lactobacillales</taxon>
        <taxon>Enterococcaceae</taxon>
        <taxon>Enterococcus</taxon>
    </lineage>
</organism>
<name>A0A132ZH92_ENTFC</name>
<dbReference type="Proteomes" id="UP000070452">
    <property type="component" value="Unassembled WGS sequence"/>
</dbReference>
<evidence type="ECO:0000313" key="2">
    <source>
        <dbReference type="EMBL" id="KWX16371.1"/>
    </source>
</evidence>
<evidence type="ECO:0000313" key="3">
    <source>
        <dbReference type="EMBL" id="OOL79793.1"/>
    </source>
</evidence>
<comment type="caution">
    <text evidence="3">The sequence shown here is derived from an EMBL/GenBank/DDBJ whole genome shotgun (WGS) entry which is preliminary data.</text>
</comment>
<gene>
    <name evidence="2" type="ORF">AWT83_15665</name>
    <name evidence="3" type="ORF">B1P95_14690</name>
    <name evidence="4" type="ORF">DKP91_14115</name>
    <name evidence="1" type="ORF">GBM73_14950</name>
</gene>
<dbReference type="EMBL" id="LRHK01000008">
    <property type="protein sequence ID" value="KWX16371.1"/>
    <property type="molecule type" value="Genomic_DNA"/>
</dbReference>
<reference evidence="2 5" key="1">
    <citation type="submission" date="2016-01" db="EMBL/GenBank/DDBJ databases">
        <title>Molecular Mechanisms for transfer of large genomic segments between Enterococcus faecium strains.</title>
        <authorList>
            <person name="Garcia-Solache M.A."/>
            <person name="Lebreton F."/>
            <person name="Mclaughlin R.E."/>
            <person name="Whiteaker J.D."/>
            <person name="Gilmore M.S."/>
            <person name="Rice L.B."/>
        </authorList>
    </citation>
    <scope>NUCLEOTIDE SEQUENCE [LARGE SCALE GENOMIC DNA]</scope>
    <source>
        <strain evidence="2 5">D344RRF x C68</strain>
    </source>
</reference>
<evidence type="ECO:0000313" key="5">
    <source>
        <dbReference type="Proteomes" id="UP000070452"/>
    </source>
</evidence>
<evidence type="ECO:0000313" key="1">
    <source>
        <dbReference type="EMBL" id="KAB7572683.1"/>
    </source>
</evidence>
<sequence length="67" mass="7693">MKGKASPVIISSDFGLGRIEIVKNDSTLMVYNLEIAFVNMLKPTYDTDFEQFILTIKGYVAYRLSYY</sequence>
<reference evidence="4 7" key="3">
    <citation type="submission" date="2018-05" db="EMBL/GenBank/DDBJ databases">
        <title>Vancomycin-resistant Enterococcus faecium strain from Chelyabinsk, Russia.</title>
        <authorList>
            <person name="Gostev V."/>
            <person name="Goncharov A."/>
            <person name="Kolodzhieva V."/>
            <person name="Suvorov A."/>
            <person name="Sidorenko S."/>
            <person name="Zueva L."/>
        </authorList>
    </citation>
    <scope>NUCLEOTIDE SEQUENCE [LARGE SCALE GENOMIC DNA]</scope>
    <source>
        <strain evidence="4 7">20</strain>
    </source>
</reference>
<evidence type="ECO:0000313" key="7">
    <source>
        <dbReference type="Proteomes" id="UP000249070"/>
    </source>
</evidence>
<dbReference type="PATRIC" id="fig|1352.770.peg.2799"/>
<reference evidence="1 8" key="4">
    <citation type="submission" date="2019-10" db="EMBL/GenBank/DDBJ databases">
        <title>Evolutionary dynamics of vancomycin-resistant Enterococcus faecium during gastrointestinal tract colonization and bloodstream infection in immunocompromised pediatric patients.</title>
        <authorList>
            <person name="Chilambi G.S."/>
            <person name="Nordstrom H.R."/>
            <person name="Evans D.R."/>
            <person name="Ferrolino J."/>
            <person name="Hayden R.T."/>
            <person name="Maron G.M."/>
            <person name="Vo A.N."/>
            <person name="Gilmore M.S."/>
            <person name="Wolf J."/>
            <person name="Rosch J.W."/>
            <person name="Van Tyne D."/>
        </authorList>
    </citation>
    <scope>NUCLEOTIDE SEQUENCE [LARGE SCALE GENOMIC DNA]</scope>
    <source>
        <strain evidence="1 8">VRECG27</strain>
    </source>
</reference>
<accession>A0A132ZH92</accession>
<proteinExistence type="predicted"/>
<evidence type="ECO:0000313" key="6">
    <source>
        <dbReference type="Proteomes" id="UP000191171"/>
    </source>
</evidence>
<dbReference type="EMBL" id="MVGJ01000163">
    <property type="protein sequence ID" value="OOL79793.1"/>
    <property type="molecule type" value="Genomic_DNA"/>
</dbReference>
<dbReference type="EMBL" id="WEFP01000003">
    <property type="protein sequence ID" value="KAB7572683.1"/>
    <property type="molecule type" value="Genomic_DNA"/>
</dbReference>
<evidence type="ECO:0000313" key="4">
    <source>
        <dbReference type="EMBL" id="PZM53365.1"/>
    </source>
</evidence>
<dbReference type="RefSeq" id="WP_002313170.1">
    <property type="nucleotide sequence ID" value="NZ_JANBYM010000034.1"/>
</dbReference>
<dbReference type="EMBL" id="QHGU01000122">
    <property type="protein sequence ID" value="PZM53365.1"/>
    <property type="molecule type" value="Genomic_DNA"/>
</dbReference>
<dbReference type="Proteomes" id="UP000191171">
    <property type="component" value="Unassembled WGS sequence"/>
</dbReference>
<dbReference type="AlphaFoldDB" id="A0A132ZH92"/>
<dbReference type="Proteomes" id="UP000469871">
    <property type="component" value="Unassembled WGS sequence"/>
</dbReference>